<dbReference type="InterPro" id="IPR003890">
    <property type="entry name" value="MIF4G-like_typ-3"/>
</dbReference>
<proteinExistence type="predicted"/>
<evidence type="ECO:0000259" key="2">
    <source>
        <dbReference type="SMART" id="SM00543"/>
    </source>
</evidence>
<reference evidence="3 4" key="1">
    <citation type="submission" date="2024-01" db="EMBL/GenBank/DDBJ databases">
        <title>The complete chloroplast genome sequence of Lithospermum erythrorhizon: insights into the phylogenetic relationship among Boraginaceae species and the maternal lineages of purple gromwells.</title>
        <authorList>
            <person name="Okada T."/>
            <person name="Watanabe K."/>
        </authorList>
    </citation>
    <scope>NUCLEOTIDE SEQUENCE [LARGE SCALE GENOMIC DNA]</scope>
</reference>
<dbReference type="GO" id="GO:0071013">
    <property type="term" value="C:catalytic step 2 spliceosome"/>
    <property type="evidence" value="ECO:0007669"/>
    <property type="project" value="TreeGrafter"/>
</dbReference>
<dbReference type="Proteomes" id="UP001454036">
    <property type="component" value="Unassembled WGS sequence"/>
</dbReference>
<dbReference type="InterPro" id="IPR050781">
    <property type="entry name" value="CWC22_splicing_factor"/>
</dbReference>
<organism evidence="3 4">
    <name type="scientific">Lithospermum erythrorhizon</name>
    <name type="common">Purple gromwell</name>
    <name type="synonym">Lithospermum officinale var. erythrorhizon</name>
    <dbReference type="NCBI Taxonomy" id="34254"/>
    <lineage>
        <taxon>Eukaryota</taxon>
        <taxon>Viridiplantae</taxon>
        <taxon>Streptophyta</taxon>
        <taxon>Embryophyta</taxon>
        <taxon>Tracheophyta</taxon>
        <taxon>Spermatophyta</taxon>
        <taxon>Magnoliopsida</taxon>
        <taxon>eudicotyledons</taxon>
        <taxon>Gunneridae</taxon>
        <taxon>Pentapetalae</taxon>
        <taxon>asterids</taxon>
        <taxon>lamiids</taxon>
        <taxon>Boraginales</taxon>
        <taxon>Boraginaceae</taxon>
        <taxon>Boraginoideae</taxon>
        <taxon>Lithospermeae</taxon>
        <taxon>Lithospermum</taxon>
    </lineage>
</organism>
<dbReference type="GO" id="GO:0003723">
    <property type="term" value="F:RNA binding"/>
    <property type="evidence" value="ECO:0007669"/>
    <property type="project" value="InterPro"/>
</dbReference>
<comment type="caution">
    <text evidence="3">The sequence shown here is derived from an EMBL/GenBank/DDBJ whole genome shotgun (WGS) entry which is preliminary data.</text>
</comment>
<gene>
    <name evidence="3" type="ORF">LIER_03640</name>
</gene>
<evidence type="ECO:0000256" key="1">
    <source>
        <dbReference type="SAM" id="MobiDB-lite"/>
    </source>
</evidence>
<keyword evidence="4" id="KW-1185">Reference proteome</keyword>
<dbReference type="PANTHER" id="PTHR18034">
    <property type="entry name" value="CELL CYCLE CONTROL PROTEIN CWF22-RELATED"/>
    <property type="match status" value="1"/>
</dbReference>
<dbReference type="GO" id="GO:0000398">
    <property type="term" value="P:mRNA splicing, via spliceosome"/>
    <property type="evidence" value="ECO:0007669"/>
    <property type="project" value="TreeGrafter"/>
</dbReference>
<sequence length="277" mass="31046">MGFVRTKSEVQNHHQCVQQNKKNPSDDLSHERLMWDILQEKIDTLINNINSSNIMKIVEETVSLDLIKGRGLFCRAVIKSLEATQTPVPILAAFVAAINIEFPDVGYLLLKRIVLQLKSTCKSKDRVQLFNTVKLIAHLVNQSVVIGSFALGLLMFLLQDGSDEASVEAAVSFLIECGNALQDLIPNNLNCIFECLGTILEEGHVSKKLQDHIKELFMMRQAKFEGCPDIPLGLELVDLNDQVTHEICLYYVLDPELSLDEFSSESRIEVGGLLCYQ</sequence>
<protein>
    <submittedName>
        <fullName evidence="3">RNA processing factor</fullName>
    </submittedName>
</protein>
<evidence type="ECO:0000313" key="4">
    <source>
        <dbReference type="Proteomes" id="UP001454036"/>
    </source>
</evidence>
<evidence type="ECO:0000313" key="3">
    <source>
        <dbReference type="EMBL" id="GAA0142827.1"/>
    </source>
</evidence>
<dbReference type="PANTHER" id="PTHR18034:SF3">
    <property type="entry name" value="PRE-MRNA-SPLICING FACTOR CWC22 HOMOLOG"/>
    <property type="match status" value="1"/>
</dbReference>
<dbReference type="Gene3D" id="1.25.40.180">
    <property type="match status" value="1"/>
</dbReference>
<name>A0AAV3NYJ7_LITER</name>
<dbReference type="InterPro" id="IPR016024">
    <property type="entry name" value="ARM-type_fold"/>
</dbReference>
<feature type="compositionally biased region" description="Basic and acidic residues" evidence="1">
    <location>
        <begin position="1"/>
        <end position="12"/>
    </location>
</feature>
<dbReference type="SUPFAM" id="SSF48371">
    <property type="entry name" value="ARM repeat"/>
    <property type="match status" value="1"/>
</dbReference>
<feature type="region of interest" description="Disordered" evidence="1">
    <location>
        <begin position="1"/>
        <end position="27"/>
    </location>
</feature>
<feature type="domain" description="MIF4G" evidence="2">
    <location>
        <begin position="39"/>
        <end position="223"/>
    </location>
</feature>
<feature type="compositionally biased region" description="Polar residues" evidence="1">
    <location>
        <begin position="13"/>
        <end position="22"/>
    </location>
</feature>
<accession>A0AAV3NYJ7</accession>
<dbReference type="EMBL" id="BAABME010000445">
    <property type="protein sequence ID" value="GAA0142827.1"/>
    <property type="molecule type" value="Genomic_DNA"/>
</dbReference>
<dbReference type="SMART" id="SM00543">
    <property type="entry name" value="MIF4G"/>
    <property type="match status" value="1"/>
</dbReference>
<dbReference type="AlphaFoldDB" id="A0AAV3NYJ7"/>